<dbReference type="Proteomes" id="UP000242561">
    <property type="component" value="Chromosome"/>
</dbReference>
<evidence type="ECO:0000256" key="3">
    <source>
        <dbReference type="ARBA" id="ARBA00022842"/>
    </source>
</evidence>
<dbReference type="STRING" id="1913578.LPB140_05310"/>
<dbReference type="PANTHER" id="PTHR43344">
    <property type="entry name" value="PHOSPHOSERINE PHOSPHATASE"/>
    <property type="match status" value="1"/>
</dbReference>
<dbReference type="InterPro" id="IPR023214">
    <property type="entry name" value="HAD_sf"/>
</dbReference>
<dbReference type="Gene3D" id="3.40.50.1000">
    <property type="entry name" value="HAD superfamily/HAD-like"/>
    <property type="match status" value="1"/>
</dbReference>
<keyword evidence="6" id="KW-1185">Reference proteome</keyword>
<name>A0A1L3JER0_9SPHN</name>
<evidence type="ECO:0000313" key="6">
    <source>
        <dbReference type="Proteomes" id="UP000242561"/>
    </source>
</evidence>
<feature type="transmembrane region" description="Helical" evidence="4">
    <location>
        <begin position="32"/>
        <end position="51"/>
    </location>
</feature>
<keyword evidence="2" id="KW-0378">Hydrolase</keyword>
<keyword evidence="4" id="KW-0812">Transmembrane</keyword>
<evidence type="ECO:0000256" key="4">
    <source>
        <dbReference type="SAM" id="Phobius"/>
    </source>
</evidence>
<dbReference type="Gene3D" id="1.20.1440.100">
    <property type="entry name" value="SG protein - dephosphorylation function"/>
    <property type="match status" value="1"/>
</dbReference>
<protein>
    <recommendedName>
        <fullName evidence="7">HAD-IB family hydrolase</fullName>
    </recommendedName>
</protein>
<keyword evidence="4" id="KW-1133">Transmembrane helix</keyword>
<proteinExistence type="predicted"/>
<dbReference type="KEGG" id="sphl:LPB140_05310"/>
<dbReference type="SUPFAM" id="SSF56784">
    <property type="entry name" value="HAD-like"/>
    <property type="match status" value="1"/>
</dbReference>
<dbReference type="EMBL" id="CP018154">
    <property type="protein sequence ID" value="APG63604.1"/>
    <property type="molecule type" value="Genomic_DNA"/>
</dbReference>
<dbReference type="AlphaFoldDB" id="A0A1L3JER0"/>
<gene>
    <name evidence="5" type="ORF">LPB140_05310</name>
</gene>
<reference evidence="5 6" key="1">
    <citation type="submission" date="2016-11" db="EMBL/GenBank/DDBJ databases">
        <title>Sphingorhabdus sp. LPB0140, isolated from marine environment.</title>
        <authorList>
            <person name="Kim E."/>
            <person name="Yi H."/>
        </authorList>
    </citation>
    <scope>NUCLEOTIDE SEQUENCE [LARGE SCALE GENOMIC DNA]</scope>
    <source>
        <strain evidence="5 6">LPB0140</strain>
    </source>
</reference>
<dbReference type="NCBIfam" id="TIGR01488">
    <property type="entry name" value="HAD-SF-IB"/>
    <property type="match status" value="1"/>
</dbReference>
<evidence type="ECO:0008006" key="7">
    <source>
        <dbReference type="Google" id="ProtNLM"/>
    </source>
</evidence>
<dbReference type="NCBIfam" id="TIGR01490">
    <property type="entry name" value="HAD-SF-IB-hyp1"/>
    <property type="match status" value="1"/>
</dbReference>
<dbReference type="PANTHER" id="PTHR43344:SF13">
    <property type="entry name" value="PHOSPHATASE RV3661-RELATED"/>
    <property type="match status" value="1"/>
</dbReference>
<dbReference type="Pfam" id="PF12710">
    <property type="entry name" value="HAD"/>
    <property type="match status" value="1"/>
</dbReference>
<dbReference type="GO" id="GO:0016787">
    <property type="term" value="F:hydrolase activity"/>
    <property type="evidence" value="ECO:0007669"/>
    <property type="project" value="UniProtKB-KW"/>
</dbReference>
<keyword evidence="3" id="KW-0460">Magnesium</keyword>
<sequence>MKHNIAIYDMDKTVTRKATYAHFICHMVTHLAPWRFILSPLLIFAIILYGLKIWQRKELKQFIFAIMIGNKIAPEKIAPLLESYGEKVIANNIYWQIAERMREEKEQGYVHVLATASFELYVHPIARRLGFDAVIGTKLQRDSHGNILAKLAGENCYAMEKIPRIEQWMKSRNFDKNQSFIRGYSDHVSDAPLLDFADEAFATNPHGPLHQLAVEKGWAILDWRAS</sequence>
<evidence type="ECO:0000256" key="1">
    <source>
        <dbReference type="ARBA" id="ARBA00022723"/>
    </source>
</evidence>
<dbReference type="InterPro" id="IPR006385">
    <property type="entry name" value="HAD_hydro_SerB1"/>
</dbReference>
<dbReference type="InterPro" id="IPR050582">
    <property type="entry name" value="HAD-like_SerB"/>
</dbReference>
<evidence type="ECO:0000256" key="2">
    <source>
        <dbReference type="ARBA" id="ARBA00022801"/>
    </source>
</evidence>
<dbReference type="RefSeq" id="WP_072560435.1">
    <property type="nucleotide sequence ID" value="NZ_CP018154.1"/>
</dbReference>
<dbReference type="GO" id="GO:0046872">
    <property type="term" value="F:metal ion binding"/>
    <property type="evidence" value="ECO:0007669"/>
    <property type="project" value="UniProtKB-KW"/>
</dbReference>
<keyword evidence="1" id="KW-0479">Metal-binding</keyword>
<dbReference type="InterPro" id="IPR036412">
    <property type="entry name" value="HAD-like_sf"/>
</dbReference>
<keyword evidence="4" id="KW-0472">Membrane</keyword>
<accession>A0A1L3JER0</accession>
<dbReference type="OrthoDB" id="7739434at2"/>
<evidence type="ECO:0000313" key="5">
    <source>
        <dbReference type="EMBL" id="APG63604.1"/>
    </source>
</evidence>
<organism evidence="5 6">
    <name type="scientific">Sphingorhabdus lutea</name>
    <dbReference type="NCBI Taxonomy" id="1913578"/>
    <lineage>
        <taxon>Bacteria</taxon>
        <taxon>Pseudomonadati</taxon>
        <taxon>Pseudomonadota</taxon>
        <taxon>Alphaproteobacteria</taxon>
        <taxon>Sphingomonadales</taxon>
        <taxon>Sphingomonadaceae</taxon>
        <taxon>Sphingorhabdus</taxon>
    </lineage>
</organism>